<dbReference type="CDD" id="cd00143">
    <property type="entry name" value="PP2Cc"/>
    <property type="match status" value="1"/>
</dbReference>
<evidence type="ECO:0000256" key="4">
    <source>
        <dbReference type="ARBA" id="ARBA00022723"/>
    </source>
</evidence>
<organism evidence="12">
    <name type="scientific">Notodromas monacha</name>
    <dbReference type="NCBI Taxonomy" id="399045"/>
    <lineage>
        <taxon>Eukaryota</taxon>
        <taxon>Metazoa</taxon>
        <taxon>Ecdysozoa</taxon>
        <taxon>Arthropoda</taxon>
        <taxon>Crustacea</taxon>
        <taxon>Oligostraca</taxon>
        <taxon>Ostracoda</taxon>
        <taxon>Podocopa</taxon>
        <taxon>Podocopida</taxon>
        <taxon>Cypridocopina</taxon>
        <taxon>Cypridoidea</taxon>
        <taxon>Cyprididae</taxon>
        <taxon>Notodromas</taxon>
    </lineage>
</organism>
<dbReference type="PROSITE" id="PS01032">
    <property type="entry name" value="PPM_1"/>
    <property type="match status" value="1"/>
</dbReference>
<gene>
    <name evidence="12" type="ORF">NMOB1V02_LOCUS6141</name>
</gene>
<dbReference type="SMART" id="SM00332">
    <property type="entry name" value="PP2Cc"/>
    <property type="match status" value="1"/>
</dbReference>
<dbReference type="SUPFAM" id="SSF81606">
    <property type="entry name" value="PP2C-like"/>
    <property type="match status" value="2"/>
</dbReference>
<keyword evidence="8" id="KW-0464">Manganese</keyword>
<evidence type="ECO:0000313" key="13">
    <source>
        <dbReference type="Proteomes" id="UP000678499"/>
    </source>
</evidence>
<dbReference type="GO" id="GO:0046872">
    <property type="term" value="F:metal ion binding"/>
    <property type="evidence" value="ECO:0007669"/>
    <property type="project" value="UniProtKB-KW"/>
</dbReference>
<feature type="region of interest" description="Disordered" evidence="10">
    <location>
        <begin position="213"/>
        <end position="431"/>
    </location>
</feature>
<feature type="compositionally biased region" description="Basic and acidic residues" evidence="10">
    <location>
        <begin position="321"/>
        <end position="346"/>
    </location>
</feature>
<evidence type="ECO:0000256" key="9">
    <source>
        <dbReference type="RuleBase" id="RU003465"/>
    </source>
</evidence>
<feature type="region of interest" description="Disordered" evidence="10">
    <location>
        <begin position="143"/>
        <end position="168"/>
    </location>
</feature>
<dbReference type="PROSITE" id="PS51746">
    <property type="entry name" value="PPM_2"/>
    <property type="match status" value="1"/>
</dbReference>
<evidence type="ECO:0000259" key="11">
    <source>
        <dbReference type="PROSITE" id="PS51746"/>
    </source>
</evidence>
<dbReference type="InterPro" id="IPR000222">
    <property type="entry name" value="PP2C_BS"/>
</dbReference>
<evidence type="ECO:0000256" key="6">
    <source>
        <dbReference type="ARBA" id="ARBA00022842"/>
    </source>
</evidence>
<evidence type="ECO:0000256" key="7">
    <source>
        <dbReference type="ARBA" id="ARBA00022912"/>
    </source>
</evidence>
<dbReference type="Pfam" id="PF00481">
    <property type="entry name" value="PP2C"/>
    <property type="match status" value="2"/>
</dbReference>
<feature type="compositionally biased region" description="Basic and acidic residues" evidence="10">
    <location>
        <begin position="281"/>
        <end position="294"/>
    </location>
</feature>
<dbReference type="PANTHER" id="PTHR13832:SF803">
    <property type="entry name" value="PROTEIN PHOSPHATASE 1G"/>
    <property type="match status" value="1"/>
</dbReference>
<dbReference type="InterPro" id="IPR001932">
    <property type="entry name" value="PPM-type_phosphatase-like_dom"/>
</dbReference>
<dbReference type="OrthoDB" id="10264738at2759"/>
<feature type="compositionally biased region" description="Basic and acidic residues" evidence="10">
    <location>
        <begin position="301"/>
        <end position="314"/>
    </location>
</feature>
<feature type="region of interest" description="Disordered" evidence="10">
    <location>
        <begin position="640"/>
        <end position="678"/>
    </location>
</feature>
<evidence type="ECO:0000256" key="2">
    <source>
        <dbReference type="ARBA" id="ARBA00006702"/>
    </source>
</evidence>
<feature type="domain" description="PPM-type phosphatase" evidence="11">
    <location>
        <begin position="23"/>
        <end position="626"/>
    </location>
</feature>
<sequence>MGAYQSAPKTDTEPLDVSNEALSCGANAMQGWRQSQEDAHNVILSYAEDPGKALFAVYDGHGGAEVAKYCAEHFPGFLAAHDLFSLDDYEKCLSTAFLEFDSLLAQPQVIEELKRIAGPSTDVLEQKGILNLIKKRWKTLHNGGSGLEGEDSSSDEEPGLGDSDEEELGSENLEVSLAELRAEANAPIEAVLEKMSSSSSPAKSSTRTIDFVTSGASSSSSGAGSSGAGCSSSSSFASPSKAKGVSIYEEEELSARVKTTKAKSSGSGEPRKSNNDVGSESAKEDAVKTERISEEELLVSPKKEDAVKTERVSEEELLVSPKKEDAVKTERICKEEPLVSPKKEVVEEYLPVKKVPVQPEEAKKLENGVVNGVSSSPPPPDSSSTSSSSSSTPQQQQASQSNGDSTASSVVNGDSDEKPDPNGKRPVRQVPGMMGILPKKYAFMEELRGAQGDRDCPGHASGCTAVVALVCGPRVFVANAGDSRCVLCRGGTAVDLSVDHKPEDAVEFTRIRLAGGVVTPDGRVCGGLNLSRSFGDHSYKQNKDLPSSKQMITADPDVRTADLTDEDEFLVLACDGIWNSMSSQEVVDFVRTRLQKEPKPALSEICREMFMHCTGCDNMTSIIVELKAVSALKTTTPASPVVVGSKRPLADAENGIEAQEPDGSDAKRVKVDGDGSGQ</sequence>
<evidence type="ECO:0000256" key="3">
    <source>
        <dbReference type="ARBA" id="ARBA00013081"/>
    </source>
</evidence>
<keyword evidence="13" id="KW-1185">Reference proteome</keyword>
<dbReference type="EC" id="3.1.3.16" evidence="3"/>
<accession>A0A7R9BQR7</accession>
<dbReference type="EMBL" id="OA883267">
    <property type="protein sequence ID" value="CAD7278438.1"/>
    <property type="molecule type" value="Genomic_DNA"/>
</dbReference>
<feature type="compositionally biased region" description="Low complexity" evidence="10">
    <location>
        <begin position="214"/>
        <end position="242"/>
    </location>
</feature>
<dbReference type="InterPro" id="IPR036457">
    <property type="entry name" value="PPM-type-like_dom_sf"/>
</dbReference>
<evidence type="ECO:0000256" key="5">
    <source>
        <dbReference type="ARBA" id="ARBA00022801"/>
    </source>
</evidence>
<keyword evidence="4" id="KW-0479">Metal-binding</keyword>
<feature type="compositionally biased region" description="Acidic residues" evidence="10">
    <location>
        <begin position="148"/>
        <end position="168"/>
    </location>
</feature>
<feature type="compositionally biased region" description="Polar residues" evidence="10">
    <location>
        <begin position="402"/>
        <end position="412"/>
    </location>
</feature>
<keyword evidence="5 9" id="KW-0378">Hydrolase</keyword>
<dbReference type="Proteomes" id="UP000678499">
    <property type="component" value="Unassembled WGS sequence"/>
</dbReference>
<keyword evidence="7 9" id="KW-0904">Protein phosphatase</keyword>
<evidence type="ECO:0000313" key="12">
    <source>
        <dbReference type="EMBL" id="CAD7278438.1"/>
    </source>
</evidence>
<evidence type="ECO:0000256" key="1">
    <source>
        <dbReference type="ARBA" id="ARBA00001936"/>
    </source>
</evidence>
<dbReference type="PANTHER" id="PTHR13832">
    <property type="entry name" value="PROTEIN PHOSPHATASE 2C"/>
    <property type="match status" value="1"/>
</dbReference>
<feature type="compositionally biased region" description="Basic and acidic residues" evidence="10">
    <location>
        <begin position="664"/>
        <end position="678"/>
    </location>
</feature>
<dbReference type="Gene3D" id="3.60.40.10">
    <property type="entry name" value="PPM-type phosphatase domain"/>
    <property type="match status" value="2"/>
</dbReference>
<proteinExistence type="inferred from homology"/>
<comment type="similarity">
    <text evidence="2 9">Belongs to the PP2C family.</text>
</comment>
<dbReference type="EMBL" id="CAJPEX010001230">
    <property type="protein sequence ID" value="CAG0918590.1"/>
    <property type="molecule type" value="Genomic_DNA"/>
</dbReference>
<dbReference type="GO" id="GO:0004722">
    <property type="term" value="F:protein serine/threonine phosphatase activity"/>
    <property type="evidence" value="ECO:0007669"/>
    <property type="project" value="UniProtKB-EC"/>
</dbReference>
<dbReference type="AlphaFoldDB" id="A0A7R9BQR7"/>
<feature type="compositionally biased region" description="Low complexity" evidence="10">
    <location>
        <begin position="382"/>
        <end position="401"/>
    </location>
</feature>
<evidence type="ECO:0000256" key="8">
    <source>
        <dbReference type="ARBA" id="ARBA00023211"/>
    </source>
</evidence>
<protein>
    <recommendedName>
        <fullName evidence="3">protein-serine/threonine phosphatase</fullName>
        <ecNumber evidence="3">3.1.3.16</ecNumber>
    </recommendedName>
</protein>
<reference evidence="12" key="1">
    <citation type="submission" date="2020-11" db="EMBL/GenBank/DDBJ databases">
        <authorList>
            <person name="Tran Van P."/>
        </authorList>
    </citation>
    <scope>NUCLEOTIDE SEQUENCE</scope>
</reference>
<comment type="cofactor">
    <cofactor evidence="1">
        <name>Mn(2+)</name>
        <dbReference type="ChEBI" id="CHEBI:29035"/>
    </cofactor>
</comment>
<evidence type="ECO:0000256" key="10">
    <source>
        <dbReference type="SAM" id="MobiDB-lite"/>
    </source>
</evidence>
<keyword evidence="6" id="KW-0460">Magnesium</keyword>
<name>A0A7R9BQR7_9CRUS</name>
<dbReference type="InterPro" id="IPR015655">
    <property type="entry name" value="PP2C"/>
</dbReference>